<keyword evidence="3" id="KW-1185">Reference proteome</keyword>
<feature type="transmembrane region" description="Helical" evidence="1">
    <location>
        <begin position="6"/>
        <end position="28"/>
    </location>
</feature>
<dbReference type="AlphaFoldDB" id="A0A2M9D6J4"/>
<name>A0A2M9D6J4_9MICO</name>
<dbReference type="Proteomes" id="UP000231742">
    <property type="component" value="Unassembled WGS sequence"/>
</dbReference>
<keyword evidence="1" id="KW-1133">Transmembrane helix</keyword>
<keyword evidence="1" id="KW-0472">Membrane</keyword>
<comment type="caution">
    <text evidence="2">The sequence shown here is derived from an EMBL/GenBank/DDBJ whole genome shotgun (WGS) entry which is preliminary data.</text>
</comment>
<dbReference type="OrthoDB" id="5117223at2"/>
<keyword evidence="1" id="KW-0812">Transmembrane</keyword>
<protein>
    <submittedName>
        <fullName evidence="2">Uncharacterized protein</fullName>
    </submittedName>
</protein>
<feature type="transmembrane region" description="Helical" evidence="1">
    <location>
        <begin position="223"/>
        <end position="244"/>
    </location>
</feature>
<feature type="transmembrane region" description="Helical" evidence="1">
    <location>
        <begin position="177"/>
        <end position="202"/>
    </location>
</feature>
<sequence length="309" mass="33458">MSTLTFVLWFGLRTAIIGLAIAVVWWIARGRNDRLPRGTTATATLVAACLALTPMIYLLATSVEFFGPRPLLVEQIWYWVFERRISWSLALGIAAIAVLIVPVHARFARGQATLTHRTLFSFGHRWWFGGTASIIGAIVTVTVLAGLASEPDSEGLWRSFTVEGANGSTFGTTIYGWYYSLPALALLAALIVVTLTALWLIARPPISADHSSDVWMRQLRTRNVLGLTSGGLLLHLGMIFNSLASTATLRGGETVGSTGWASWGTPFEAMQPALTFLGLVAMSLGFALWFGILLPAILPRRASAPSVRS</sequence>
<accession>A0A2M9D6J4</accession>
<organism evidence="2 3">
    <name type="scientific">Salinibacterium amurskyense</name>
    <dbReference type="NCBI Taxonomy" id="205941"/>
    <lineage>
        <taxon>Bacteria</taxon>
        <taxon>Bacillati</taxon>
        <taxon>Actinomycetota</taxon>
        <taxon>Actinomycetes</taxon>
        <taxon>Micrococcales</taxon>
        <taxon>Microbacteriaceae</taxon>
        <taxon>Salinibacterium</taxon>
    </lineage>
</organism>
<feature type="transmembrane region" description="Helical" evidence="1">
    <location>
        <begin position="126"/>
        <end position="148"/>
    </location>
</feature>
<feature type="transmembrane region" description="Helical" evidence="1">
    <location>
        <begin position="85"/>
        <end position="105"/>
    </location>
</feature>
<dbReference type="EMBL" id="PGFH01000001">
    <property type="protein sequence ID" value="PJJ81326.1"/>
    <property type="molecule type" value="Genomic_DNA"/>
</dbReference>
<proteinExistence type="predicted"/>
<evidence type="ECO:0000256" key="1">
    <source>
        <dbReference type="SAM" id="Phobius"/>
    </source>
</evidence>
<evidence type="ECO:0000313" key="2">
    <source>
        <dbReference type="EMBL" id="PJJ81326.1"/>
    </source>
</evidence>
<gene>
    <name evidence="2" type="ORF">CLV85_0497</name>
</gene>
<feature type="transmembrane region" description="Helical" evidence="1">
    <location>
        <begin position="40"/>
        <end position="60"/>
    </location>
</feature>
<dbReference type="RefSeq" id="WP_100388021.1">
    <property type="nucleotide sequence ID" value="NZ_BMZU01000001.1"/>
</dbReference>
<evidence type="ECO:0000313" key="3">
    <source>
        <dbReference type="Proteomes" id="UP000231742"/>
    </source>
</evidence>
<reference evidence="2 3" key="1">
    <citation type="submission" date="2017-11" db="EMBL/GenBank/DDBJ databases">
        <title>Genomic Encyclopedia of Archaeal and Bacterial Type Strains, Phase II (KMG-II): From Individual Species to Whole Genera.</title>
        <authorList>
            <person name="Goeker M."/>
        </authorList>
    </citation>
    <scope>NUCLEOTIDE SEQUENCE [LARGE SCALE GENOMIC DNA]</scope>
    <source>
        <strain evidence="2 3">DSM 16400</strain>
    </source>
</reference>
<feature type="transmembrane region" description="Helical" evidence="1">
    <location>
        <begin position="273"/>
        <end position="298"/>
    </location>
</feature>